<reference evidence="1 2" key="1">
    <citation type="submission" date="2018-04" db="EMBL/GenBank/DDBJ databases">
        <title>The genome of golden apple snail Pomacea canaliculata provides insight into stress tolerance and invasive adaptation.</title>
        <authorList>
            <person name="Liu C."/>
            <person name="Liu B."/>
            <person name="Ren Y."/>
            <person name="Zhang Y."/>
            <person name="Wang H."/>
            <person name="Li S."/>
            <person name="Jiang F."/>
            <person name="Yin L."/>
            <person name="Zhang G."/>
            <person name="Qian W."/>
            <person name="Fan W."/>
        </authorList>
    </citation>
    <scope>NUCLEOTIDE SEQUENCE [LARGE SCALE GENOMIC DNA]</scope>
    <source>
        <strain evidence="1">SZHN2017</strain>
        <tissue evidence="1">Muscle</tissue>
    </source>
</reference>
<dbReference type="Proteomes" id="UP000245119">
    <property type="component" value="Linkage Group LG8"/>
</dbReference>
<name>A0A2T7NXE4_POMCA</name>
<keyword evidence="2" id="KW-1185">Reference proteome</keyword>
<accession>A0A2T7NXE4</accession>
<evidence type="ECO:0000313" key="2">
    <source>
        <dbReference type="Proteomes" id="UP000245119"/>
    </source>
</evidence>
<gene>
    <name evidence="1" type="ORF">C0Q70_13499</name>
</gene>
<dbReference type="EMBL" id="PZQS01000008">
    <property type="protein sequence ID" value="PVD25836.1"/>
    <property type="molecule type" value="Genomic_DNA"/>
</dbReference>
<sequence>MEALINQPTIRPLQADVKRLVHAGNNETKVARLTCDGGGVGGFGFSCLKAGLAPKGTATISNFLLPLTIGDT</sequence>
<dbReference type="AlphaFoldDB" id="A0A2T7NXE4"/>
<organism evidence="1 2">
    <name type="scientific">Pomacea canaliculata</name>
    <name type="common">Golden apple snail</name>
    <dbReference type="NCBI Taxonomy" id="400727"/>
    <lineage>
        <taxon>Eukaryota</taxon>
        <taxon>Metazoa</taxon>
        <taxon>Spiralia</taxon>
        <taxon>Lophotrochozoa</taxon>
        <taxon>Mollusca</taxon>
        <taxon>Gastropoda</taxon>
        <taxon>Caenogastropoda</taxon>
        <taxon>Architaenioglossa</taxon>
        <taxon>Ampullarioidea</taxon>
        <taxon>Ampullariidae</taxon>
        <taxon>Pomacea</taxon>
    </lineage>
</organism>
<comment type="caution">
    <text evidence="1">The sequence shown here is derived from an EMBL/GenBank/DDBJ whole genome shotgun (WGS) entry which is preliminary data.</text>
</comment>
<protein>
    <submittedName>
        <fullName evidence="1">Uncharacterized protein</fullName>
    </submittedName>
</protein>
<evidence type="ECO:0000313" key="1">
    <source>
        <dbReference type="EMBL" id="PVD25836.1"/>
    </source>
</evidence>
<proteinExistence type="predicted"/>